<feature type="region of interest" description="Disordered" evidence="1">
    <location>
        <begin position="41"/>
        <end position="82"/>
    </location>
</feature>
<accession>A0A5B7DWE1</accession>
<gene>
    <name evidence="3" type="ORF">E2C01_018520</name>
</gene>
<organism evidence="3 4">
    <name type="scientific">Portunus trituberculatus</name>
    <name type="common">Swimming crab</name>
    <name type="synonym">Neptunus trituberculatus</name>
    <dbReference type="NCBI Taxonomy" id="210409"/>
    <lineage>
        <taxon>Eukaryota</taxon>
        <taxon>Metazoa</taxon>
        <taxon>Ecdysozoa</taxon>
        <taxon>Arthropoda</taxon>
        <taxon>Crustacea</taxon>
        <taxon>Multicrustacea</taxon>
        <taxon>Malacostraca</taxon>
        <taxon>Eumalacostraca</taxon>
        <taxon>Eucarida</taxon>
        <taxon>Decapoda</taxon>
        <taxon>Pleocyemata</taxon>
        <taxon>Brachyura</taxon>
        <taxon>Eubrachyura</taxon>
        <taxon>Portunoidea</taxon>
        <taxon>Portunidae</taxon>
        <taxon>Portuninae</taxon>
        <taxon>Portunus</taxon>
    </lineage>
</organism>
<proteinExistence type="predicted"/>
<protein>
    <recommendedName>
        <fullName evidence="5">Secreted protein</fullName>
    </recommendedName>
</protein>
<evidence type="ECO:0000256" key="2">
    <source>
        <dbReference type="SAM" id="SignalP"/>
    </source>
</evidence>
<keyword evidence="2" id="KW-0732">Signal</keyword>
<sequence length="82" mass="9215">MCRLANFLFSILISFGAGTLQEQHQTDRRHNTTVLSCQRVEPVRRRTGSGHPRPDIPGQGHGHNFSHRDLPRPAAVTPRLPI</sequence>
<dbReference type="Proteomes" id="UP000324222">
    <property type="component" value="Unassembled WGS sequence"/>
</dbReference>
<keyword evidence="4" id="KW-1185">Reference proteome</keyword>
<feature type="signal peptide" evidence="2">
    <location>
        <begin position="1"/>
        <end position="18"/>
    </location>
</feature>
<evidence type="ECO:0000313" key="3">
    <source>
        <dbReference type="EMBL" id="MPC25409.1"/>
    </source>
</evidence>
<evidence type="ECO:0008006" key="5">
    <source>
        <dbReference type="Google" id="ProtNLM"/>
    </source>
</evidence>
<comment type="caution">
    <text evidence="3">The sequence shown here is derived from an EMBL/GenBank/DDBJ whole genome shotgun (WGS) entry which is preliminary data.</text>
</comment>
<feature type="chain" id="PRO_5022835400" description="Secreted protein" evidence="2">
    <location>
        <begin position="19"/>
        <end position="82"/>
    </location>
</feature>
<evidence type="ECO:0000256" key="1">
    <source>
        <dbReference type="SAM" id="MobiDB-lite"/>
    </source>
</evidence>
<dbReference type="EMBL" id="VSRR010001457">
    <property type="protein sequence ID" value="MPC25409.1"/>
    <property type="molecule type" value="Genomic_DNA"/>
</dbReference>
<evidence type="ECO:0000313" key="4">
    <source>
        <dbReference type="Proteomes" id="UP000324222"/>
    </source>
</evidence>
<name>A0A5B7DWE1_PORTR</name>
<reference evidence="3 4" key="1">
    <citation type="submission" date="2019-05" db="EMBL/GenBank/DDBJ databases">
        <title>Another draft genome of Portunus trituberculatus and its Hox gene families provides insights of decapod evolution.</title>
        <authorList>
            <person name="Jeong J.-H."/>
            <person name="Song I."/>
            <person name="Kim S."/>
            <person name="Choi T."/>
            <person name="Kim D."/>
            <person name="Ryu S."/>
            <person name="Kim W."/>
        </authorList>
    </citation>
    <scope>NUCLEOTIDE SEQUENCE [LARGE SCALE GENOMIC DNA]</scope>
    <source>
        <tissue evidence="3">Muscle</tissue>
    </source>
</reference>
<dbReference type="AlphaFoldDB" id="A0A5B7DWE1"/>